<dbReference type="EMBL" id="UZAH01027154">
    <property type="protein sequence ID" value="VDO89111.1"/>
    <property type="molecule type" value="Genomic_DNA"/>
</dbReference>
<accession>A0A3P7YNA0</accession>
<name>A0A183FTX4_HELPZ</name>
<gene>
    <name evidence="1" type="ORF">HPBE_LOCUS11577</name>
</gene>
<keyword evidence="2" id="KW-1185">Reference proteome</keyword>
<dbReference type="WBParaSite" id="HPBE_0001157601-mRNA-1">
    <property type="protein sequence ID" value="HPBE_0001157601-mRNA-1"/>
    <property type="gene ID" value="HPBE_0001157601"/>
</dbReference>
<evidence type="ECO:0000313" key="3">
    <source>
        <dbReference type="WBParaSite" id="HPBE_0001157601-mRNA-1"/>
    </source>
</evidence>
<organism evidence="2 3">
    <name type="scientific">Heligmosomoides polygyrus</name>
    <name type="common">Parasitic roundworm</name>
    <dbReference type="NCBI Taxonomy" id="6339"/>
    <lineage>
        <taxon>Eukaryota</taxon>
        <taxon>Metazoa</taxon>
        <taxon>Ecdysozoa</taxon>
        <taxon>Nematoda</taxon>
        <taxon>Chromadorea</taxon>
        <taxon>Rhabditida</taxon>
        <taxon>Rhabditina</taxon>
        <taxon>Rhabditomorpha</taxon>
        <taxon>Strongyloidea</taxon>
        <taxon>Heligmosomidae</taxon>
        <taxon>Heligmosomoides</taxon>
    </lineage>
</organism>
<reference evidence="3" key="2">
    <citation type="submission" date="2019-09" db="UniProtKB">
        <authorList>
            <consortium name="WormBaseParasite"/>
        </authorList>
    </citation>
    <scope>IDENTIFICATION</scope>
</reference>
<evidence type="ECO:0000313" key="1">
    <source>
        <dbReference type="EMBL" id="VDO89111.1"/>
    </source>
</evidence>
<proteinExistence type="predicted"/>
<dbReference type="Proteomes" id="UP000050761">
    <property type="component" value="Unassembled WGS sequence"/>
</dbReference>
<reference evidence="1 2" key="1">
    <citation type="submission" date="2018-11" db="EMBL/GenBank/DDBJ databases">
        <authorList>
            <consortium name="Pathogen Informatics"/>
        </authorList>
    </citation>
    <scope>NUCLEOTIDE SEQUENCE [LARGE SCALE GENOMIC DNA]</scope>
</reference>
<dbReference type="AlphaFoldDB" id="A0A183FTX4"/>
<accession>A0A183FTX4</accession>
<protein>
    <submittedName>
        <fullName evidence="3">COP9 signalosome complex subunit 3</fullName>
    </submittedName>
</protein>
<evidence type="ECO:0000313" key="2">
    <source>
        <dbReference type="Proteomes" id="UP000050761"/>
    </source>
</evidence>
<dbReference type="OrthoDB" id="5900829at2759"/>
<sequence length="225" mass="25024">MIMDTDVITFGNVILFLYEPTTKKCLVFLEEFQRDLVPLKELGQFIGRTEDETECQHLVSESFKGARINVHSTKEGLLAIARLGSSSDAIVRDLVQIVSDQIQVLDHVLTLLPSMQRQLLAVRRKAGVNSRPLLPDGSSIVASNLTKLQTIAERPPFKAVNTNNFVESRTTQYGRRSARQGHRFFQAISAASEPADAIRVYSCSQSGNAGRNPHLKDLPEYIVEA</sequence>